<sequence length="193" mass="22458">MRDASSLWVKTREGLPENVKTWLEGIEDDAQSGSTATQQIDWLISRTEQKKTELENARRPYLLEIKGNRWDLRKYFERMVHWLNKFKDIGDVASSFDPVHAALPWAAFRFVLQAIVAEKEYTESLFEILSLMPQFVLSGHVLEVVYMNETTLLGNAYGGTDLGQQCVNNYYRYLNRPTLLLFLIYLVFLVLKQ</sequence>
<evidence type="ECO:0008006" key="4">
    <source>
        <dbReference type="Google" id="ProtNLM"/>
    </source>
</evidence>
<reference evidence="2 3" key="1">
    <citation type="journal article" date="2012" name="PLoS Pathog.">
        <title>Comparative pathogenomics reveals horizontally acquired novel virulence genes in fungi infecting cereal hosts.</title>
        <authorList>
            <person name="Gardiner D.M."/>
            <person name="McDonald M.C."/>
            <person name="Covarelli L."/>
            <person name="Solomon P.S."/>
            <person name="Rusu A.G."/>
            <person name="Marshall M."/>
            <person name="Kazan K."/>
            <person name="Chakraborty S."/>
            <person name="McDonald B.A."/>
            <person name="Manners J.M."/>
        </authorList>
    </citation>
    <scope>NUCLEOTIDE SEQUENCE [LARGE SCALE GENOMIC DNA]</scope>
    <source>
        <strain evidence="2 3">CS3096</strain>
    </source>
</reference>
<dbReference type="HOGENOM" id="CLU_1408844_0_0_1"/>
<keyword evidence="1" id="KW-1133">Transmembrane helix</keyword>
<protein>
    <recommendedName>
        <fullName evidence="4">NWD NACHT-NTPase N-terminal domain-containing protein</fullName>
    </recommendedName>
</protein>
<dbReference type="RefSeq" id="XP_009259530.1">
    <property type="nucleotide sequence ID" value="XM_009261255.1"/>
</dbReference>
<evidence type="ECO:0000313" key="3">
    <source>
        <dbReference type="Proteomes" id="UP000007978"/>
    </source>
</evidence>
<feature type="transmembrane region" description="Helical" evidence="1">
    <location>
        <begin position="173"/>
        <end position="191"/>
    </location>
</feature>
<gene>
    <name evidence="2" type="ORF">FPSE_08137</name>
</gene>
<keyword evidence="3" id="KW-1185">Reference proteome</keyword>
<dbReference type="GeneID" id="20366755"/>
<accession>K3UIJ2</accession>
<dbReference type="Proteomes" id="UP000007978">
    <property type="component" value="Chromosome 2"/>
</dbReference>
<comment type="caution">
    <text evidence="2">The sequence shown here is derived from an EMBL/GenBank/DDBJ whole genome shotgun (WGS) entry which is preliminary data.</text>
</comment>
<keyword evidence="1" id="KW-0812">Transmembrane</keyword>
<dbReference type="AlphaFoldDB" id="K3UIJ2"/>
<dbReference type="EMBL" id="AFNW01000283">
    <property type="protein sequence ID" value="EKJ71691.1"/>
    <property type="molecule type" value="Genomic_DNA"/>
</dbReference>
<dbReference type="KEGG" id="fpu:FPSE_08137"/>
<name>K3UIJ2_FUSPC</name>
<organism evidence="2 3">
    <name type="scientific">Fusarium pseudograminearum (strain CS3096)</name>
    <name type="common">Wheat and barley crown-rot fungus</name>
    <dbReference type="NCBI Taxonomy" id="1028729"/>
    <lineage>
        <taxon>Eukaryota</taxon>
        <taxon>Fungi</taxon>
        <taxon>Dikarya</taxon>
        <taxon>Ascomycota</taxon>
        <taxon>Pezizomycotina</taxon>
        <taxon>Sordariomycetes</taxon>
        <taxon>Hypocreomycetidae</taxon>
        <taxon>Hypocreales</taxon>
        <taxon>Nectriaceae</taxon>
        <taxon>Fusarium</taxon>
    </lineage>
</organism>
<proteinExistence type="predicted"/>
<dbReference type="OrthoDB" id="7464126at2759"/>
<evidence type="ECO:0000313" key="2">
    <source>
        <dbReference type="EMBL" id="EKJ71691.1"/>
    </source>
</evidence>
<evidence type="ECO:0000256" key="1">
    <source>
        <dbReference type="SAM" id="Phobius"/>
    </source>
</evidence>
<keyword evidence="1" id="KW-0472">Membrane</keyword>